<dbReference type="OrthoDB" id="3815892at2"/>
<name>A0A4R4NWN8_9ACTN</name>
<sequence length="116" mass="12710">MLEPWAEERLWWPEGLSRRWLGGMPGLSAGLVMDRGRTVRMVVSGPLPSYAEVRVRAVHESRTAVLVEIEELPYRPGSPMPLAAVGRLVVFRLREALGARVLVQAGGVPVEVISVG</sequence>
<accession>A0A4R4NWN8</accession>
<evidence type="ECO:0000313" key="2">
    <source>
        <dbReference type="Proteomes" id="UP000295075"/>
    </source>
</evidence>
<comment type="caution">
    <text evidence="1">The sequence shown here is derived from an EMBL/GenBank/DDBJ whole genome shotgun (WGS) entry which is preliminary data.</text>
</comment>
<keyword evidence="2" id="KW-1185">Reference proteome</keyword>
<dbReference type="AlphaFoldDB" id="A0A4R4NWN8"/>
<reference evidence="1 2" key="1">
    <citation type="submission" date="2019-03" db="EMBL/GenBank/DDBJ databases">
        <title>Draft genome sequences of novel Actinobacteria.</title>
        <authorList>
            <person name="Sahin N."/>
            <person name="Ay H."/>
            <person name="Saygin H."/>
        </authorList>
    </citation>
    <scope>NUCLEOTIDE SEQUENCE [LARGE SCALE GENOMIC DNA]</scope>
    <source>
        <strain evidence="1 2">JCM 30547</strain>
    </source>
</reference>
<gene>
    <name evidence="1" type="ORF">E1261_44795</name>
</gene>
<organism evidence="1 2">
    <name type="scientific">Kribbella albertanoniae</name>
    <dbReference type="NCBI Taxonomy" id="1266829"/>
    <lineage>
        <taxon>Bacteria</taxon>
        <taxon>Bacillati</taxon>
        <taxon>Actinomycetota</taxon>
        <taxon>Actinomycetes</taxon>
        <taxon>Propionibacteriales</taxon>
        <taxon>Kribbellaceae</taxon>
        <taxon>Kribbella</taxon>
    </lineage>
</organism>
<dbReference type="EMBL" id="SMKA01000527">
    <property type="protein sequence ID" value="TDC13504.1"/>
    <property type="molecule type" value="Genomic_DNA"/>
</dbReference>
<evidence type="ECO:0000313" key="1">
    <source>
        <dbReference type="EMBL" id="TDC13504.1"/>
    </source>
</evidence>
<proteinExistence type="predicted"/>
<dbReference type="Proteomes" id="UP000295075">
    <property type="component" value="Unassembled WGS sequence"/>
</dbReference>
<protein>
    <submittedName>
        <fullName evidence="1">Uncharacterized protein</fullName>
    </submittedName>
</protein>